<name>A0ABS9SZN5_9ACTN</name>
<accession>A0ABS9SZN5</accession>
<dbReference type="Proteomes" id="UP001166784">
    <property type="component" value="Unassembled WGS sequence"/>
</dbReference>
<gene>
    <name evidence="1" type="ORF">MMA15_15395</name>
</gene>
<dbReference type="EMBL" id="JAKWJU010000002">
    <property type="protein sequence ID" value="MCH6161724.1"/>
    <property type="molecule type" value="Genomic_DNA"/>
</dbReference>
<proteinExistence type="predicted"/>
<evidence type="ECO:0000313" key="1">
    <source>
        <dbReference type="EMBL" id="MCH6161724.1"/>
    </source>
</evidence>
<keyword evidence="2" id="KW-1185">Reference proteome</keyword>
<organism evidence="1 2">
    <name type="scientific">Streptomyces marispadix</name>
    <dbReference type="NCBI Taxonomy" id="2922868"/>
    <lineage>
        <taxon>Bacteria</taxon>
        <taxon>Bacillati</taxon>
        <taxon>Actinomycetota</taxon>
        <taxon>Actinomycetes</taxon>
        <taxon>Kitasatosporales</taxon>
        <taxon>Streptomycetaceae</taxon>
        <taxon>Streptomyces</taxon>
    </lineage>
</organism>
<comment type="caution">
    <text evidence="1">The sequence shown here is derived from an EMBL/GenBank/DDBJ whole genome shotgun (WGS) entry which is preliminary data.</text>
</comment>
<reference evidence="1" key="2">
    <citation type="journal article" date="2023" name="Int. J. Syst. Evol. Microbiol.">
        <title>Streptomyces marispadix sp. nov., isolated from marine beach sediment of the Northern Coast of Portugal.</title>
        <authorList>
            <person name="dos Santos J.D.N."/>
            <person name="Vitorino I.R."/>
            <person name="Kallscheuer N."/>
            <person name="Srivastava A."/>
            <person name="Krautwurst S."/>
            <person name="Marz M."/>
            <person name="Jogler C."/>
            <person name="Lobo Da Cunha A."/>
            <person name="Catita J."/>
            <person name="Goncalves H."/>
            <person name="Gonzalez I."/>
            <person name="Reyes F."/>
            <person name="Lage O.M."/>
        </authorList>
    </citation>
    <scope>NUCLEOTIDE SEQUENCE</scope>
    <source>
        <strain evidence="1">M600PL45_2</strain>
    </source>
</reference>
<sequence>MSVEHDWDAGGAWLLVAFLAALPVVLDLSEPPAARHGAELRLSAEYIETVTSRGRTVSLPWADVAEVAVRGEEPAGAPGRAALHVRLRPEVTPAPAPGPRPDGAGWIALWPLGGGTAGSGAGGSGAVGEIPPGLREALDRFAGERWTGARP</sequence>
<evidence type="ECO:0000313" key="2">
    <source>
        <dbReference type="Proteomes" id="UP001166784"/>
    </source>
</evidence>
<reference evidence="1" key="1">
    <citation type="submission" date="2022-03" db="EMBL/GenBank/DDBJ databases">
        <authorList>
            <person name="Santos J.D.N."/>
            <person name="Kallscheuer N."/>
            <person name="Jogler C."/>
            <person name="Lage O.M."/>
        </authorList>
    </citation>
    <scope>NUCLEOTIDE SEQUENCE</scope>
    <source>
        <strain evidence="1">M600PL45_2</strain>
    </source>
</reference>
<protein>
    <submittedName>
        <fullName evidence="1">Uncharacterized protein</fullName>
    </submittedName>
</protein>
<dbReference type="RefSeq" id="WP_241060343.1">
    <property type="nucleotide sequence ID" value="NZ_JAKWJU010000002.1"/>
</dbReference>